<dbReference type="GO" id="GO:0015833">
    <property type="term" value="P:peptide transport"/>
    <property type="evidence" value="ECO:0007669"/>
    <property type="project" value="TreeGrafter"/>
</dbReference>
<dbReference type="Gene3D" id="3.40.190.10">
    <property type="entry name" value="Periplasmic binding protein-like II"/>
    <property type="match status" value="1"/>
</dbReference>
<dbReference type="Gene3D" id="3.10.105.10">
    <property type="entry name" value="Dipeptide-binding Protein, Domain 3"/>
    <property type="match status" value="1"/>
</dbReference>
<feature type="domain" description="Solute-binding protein family 5" evidence="4">
    <location>
        <begin position="241"/>
        <end position="393"/>
    </location>
</feature>
<name>A0A4P2VSK6_FLUSA</name>
<dbReference type="Pfam" id="PF00496">
    <property type="entry name" value="SBP_bac_5"/>
    <property type="match status" value="2"/>
</dbReference>
<dbReference type="InterPro" id="IPR000914">
    <property type="entry name" value="SBP_5_dom"/>
</dbReference>
<evidence type="ECO:0000256" key="1">
    <source>
        <dbReference type="ARBA" id="ARBA00005695"/>
    </source>
</evidence>
<evidence type="ECO:0000313" key="6">
    <source>
        <dbReference type="Proteomes" id="UP000291236"/>
    </source>
</evidence>
<dbReference type="EMBL" id="AP019368">
    <property type="protein sequence ID" value="BBH52275.1"/>
    <property type="molecule type" value="Genomic_DNA"/>
</dbReference>
<dbReference type="AlphaFoldDB" id="A0A4P2VSK6"/>
<sequence length="482" mass="56192">MNNRSITFYIENLSKVPWEQSASAKARHHFEVNVLGQLFTFKNGKLRSDFLASYKHNEESNTYIFTLKPNLYFHNGRSVHAKDLEFSLVRSFFASKPNEGSMENFDILGLDKINHGTPYVSAKVEGIKVLDDLSLSVQLNEKNIFFLNSLCQTNYSLVPQEELCEDLIEWKKWPIGVGDYKVIESDPEQKMFTLKLAKENINNQPEIVYFFTKLNQNPDLSNAELNFANDPYYKTEELSCYTGKRLILFNFNHELSKQYNFRRAIELALNKEEIAKETKRKSEELHEILLPNSIGRSENKVSQNIAKGKKLLAMCLDTTERNKTYKIPISADSYLGNNYKLTIQRQLQEIGLKVEFVESDKLWHVFYDDFTDSPFRLCSQVADNDNPIMSFSYFCNQSAQTYQYPSDFHFDKLYCKTQRSKNTEELSQRLKEISENISDSTVAIPIFCFKENITYNSQKIQEISPEQMEQYILHFSNIVMKT</sequence>
<dbReference type="InterPro" id="IPR039424">
    <property type="entry name" value="SBP_5"/>
</dbReference>
<dbReference type="RefSeq" id="WP_130606593.1">
    <property type="nucleotide sequence ID" value="NZ_AP019368.1"/>
</dbReference>
<dbReference type="PANTHER" id="PTHR30290:SF9">
    <property type="entry name" value="OLIGOPEPTIDE-BINDING PROTEIN APPA"/>
    <property type="match status" value="1"/>
</dbReference>
<evidence type="ECO:0000256" key="3">
    <source>
        <dbReference type="ARBA" id="ARBA00022729"/>
    </source>
</evidence>
<evidence type="ECO:0000256" key="2">
    <source>
        <dbReference type="ARBA" id="ARBA00022448"/>
    </source>
</evidence>
<comment type="similarity">
    <text evidence="1">Belongs to the bacterial solute-binding protein 5 family.</text>
</comment>
<keyword evidence="2" id="KW-0813">Transport</keyword>
<dbReference type="PANTHER" id="PTHR30290">
    <property type="entry name" value="PERIPLASMIC BINDING COMPONENT OF ABC TRANSPORTER"/>
    <property type="match status" value="1"/>
</dbReference>
<evidence type="ECO:0000259" key="4">
    <source>
        <dbReference type="Pfam" id="PF00496"/>
    </source>
</evidence>
<evidence type="ECO:0000313" key="5">
    <source>
        <dbReference type="EMBL" id="BBH52275.1"/>
    </source>
</evidence>
<feature type="domain" description="Solute-binding protein family 5" evidence="4">
    <location>
        <begin position="49"/>
        <end position="191"/>
    </location>
</feature>
<dbReference type="GO" id="GO:1904680">
    <property type="term" value="F:peptide transmembrane transporter activity"/>
    <property type="evidence" value="ECO:0007669"/>
    <property type="project" value="TreeGrafter"/>
</dbReference>
<proteinExistence type="inferred from homology"/>
<gene>
    <name evidence="5" type="ORF">JCM31447_07160</name>
</gene>
<reference evidence="5 6" key="1">
    <citation type="submission" date="2018-12" db="EMBL/GenBank/DDBJ databases">
        <title>Rubrispira sanarue gen. nov., sp., nov., a member of the order Silvanigrellales, isolated from a brackish lake in Hamamatsu Japan.</title>
        <authorList>
            <person name="Maejima Y."/>
            <person name="Iino T."/>
            <person name="Muraguchi Y."/>
            <person name="Fukuda K."/>
            <person name="Nojiri H."/>
            <person name="Ohkuma M."/>
            <person name="Moriuchi R."/>
            <person name="Dohra H."/>
            <person name="Kimbara K."/>
            <person name="Shintani M."/>
        </authorList>
    </citation>
    <scope>NUCLEOTIDE SEQUENCE [LARGE SCALE GENOMIC DNA]</scope>
    <source>
        <strain evidence="5 6">RF1110005</strain>
    </source>
</reference>
<organism evidence="5 6">
    <name type="scientific">Fluviispira sanaruensis</name>
    <dbReference type="NCBI Taxonomy" id="2493639"/>
    <lineage>
        <taxon>Bacteria</taxon>
        <taxon>Pseudomonadati</taxon>
        <taxon>Bdellovibrionota</taxon>
        <taxon>Oligoflexia</taxon>
        <taxon>Silvanigrellales</taxon>
        <taxon>Silvanigrellaceae</taxon>
        <taxon>Fluviispira</taxon>
    </lineage>
</organism>
<dbReference type="SUPFAM" id="SSF53850">
    <property type="entry name" value="Periplasmic binding protein-like II"/>
    <property type="match status" value="1"/>
</dbReference>
<keyword evidence="6" id="KW-1185">Reference proteome</keyword>
<dbReference type="Proteomes" id="UP000291236">
    <property type="component" value="Chromosome"/>
</dbReference>
<accession>A0A4P2VSK6</accession>
<protein>
    <recommendedName>
        <fullName evidence="4">Solute-binding protein family 5 domain-containing protein</fullName>
    </recommendedName>
</protein>
<keyword evidence="3" id="KW-0732">Signal</keyword>
<dbReference type="OrthoDB" id="5290216at2"/>
<dbReference type="KEGG" id="sbf:JCM31447_07160"/>